<dbReference type="InterPro" id="IPR050554">
    <property type="entry name" value="Met_Synthase/Corrinoid"/>
</dbReference>
<comment type="domain">
    <text evidence="9">Modular enzyme with four functionally distinct domains. The isolated Hcy-binding domain catalyzes methyl transfer from free methylcobalamin to homocysteine. The Hcy-binding domain in association with the pterin-binding domain catalyzes the methylation of cob(I)alamin by methyltetrahydrofolate and the methylation of homocysteine. The B12-binding domain binds the cofactor. The AdoMet activation domain binds S-adenosyl-L-methionine. Under aerobic conditions cob(I)alamin can be converted to inactive cob(II)alamin. Reductive methylation by S-adenosyl-L-methionine and flavodoxin regenerates methylcobalamin.</text>
</comment>
<keyword evidence="4 9" id="KW-0808">Transferase</keyword>
<evidence type="ECO:0000256" key="3">
    <source>
        <dbReference type="ARBA" id="ARBA00022628"/>
    </source>
</evidence>
<dbReference type="InterPro" id="IPR004223">
    <property type="entry name" value="VitB12-dep_Met_synth_activ_dom"/>
</dbReference>
<evidence type="ECO:0000256" key="1">
    <source>
        <dbReference type="ARBA" id="ARBA00010398"/>
    </source>
</evidence>
<proteinExistence type="inferred from homology"/>
<keyword evidence="6" id="KW-0677">Repeat</keyword>
<dbReference type="EMBL" id="JADLZT010000005">
    <property type="protein sequence ID" value="MBF6024556.1"/>
    <property type="molecule type" value="Genomic_DNA"/>
</dbReference>
<keyword evidence="7 9" id="KW-0170">Cobalt</keyword>
<accession>A0ABS0B6A0</accession>
<evidence type="ECO:0000256" key="4">
    <source>
        <dbReference type="ARBA" id="ARBA00022679"/>
    </source>
</evidence>
<dbReference type="Gene3D" id="1.10.288.10">
    <property type="entry name" value="Cobalamin-dependent Methionine Synthase, domain 2"/>
    <property type="match status" value="1"/>
</dbReference>
<dbReference type="InterPro" id="IPR011822">
    <property type="entry name" value="MetH"/>
</dbReference>
<dbReference type="Pfam" id="PF00809">
    <property type="entry name" value="Pterin_bind"/>
    <property type="match status" value="1"/>
</dbReference>
<dbReference type="GO" id="GO:0032259">
    <property type="term" value="P:methylation"/>
    <property type="evidence" value="ECO:0007669"/>
    <property type="project" value="UniProtKB-KW"/>
</dbReference>
<evidence type="ECO:0000313" key="14">
    <source>
        <dbReference type="EMBL" id="MBF6024556.1"/>
    </source>
</evidence>
<evidence type="ECO:0000256" key="8">
    <source>
        <dbReference type="NCBIfam" id="TIGR02082"/>
    </source>
</evidence>
<keyword evidence="5 9" id="KW-0479">Metal-binding</keyword>
<keyword evidence="15" id="KW-1185">Reference proteome</keyword>
<feature type="domain" description="Pterin-binding" evidence="10">
    <location>
        <begin position="24"/>
        <end position="289"/>
    </location>
</feature>
<dbReference type="Pfam" id="PF02310">
    <property type="entry name" value="B12-binding"/>
    <property type="match status" value="1"/>
</dbReference>
<comment type="catalytic activity">
    <reaction evidence="9">
        <text>(6S)-5-methyl-5,6,7,8-tetrahydrofolate + L-homocysteine = (6S)-5,6,7,8-tetrahydrofolate + L-methionine</text>
        <dbReference type="Rhea" id="RHEA:11172"/>
        <dbReference type="ChEBI" id="CHEBI:18608"/>
        <dbReference type="ChEBI" id="CHEBI:57453"/>
        <dbReference type="ChEBI" id="CHEBI:57844"/>
        <dbReference type="ChEBI" id="CHEBI:58199"/>
        <dbReference type="EC" id="2.1.1.13"/>
    </reaction>
</comment>
<evidence type="ECO:0000259" key="10">
    <source>
        <dbReference type="PROSITE" id="PS50972"/>
    </source>
</evidence>
<comment type="caution">
    <text evidence="14">The sequence shown here is derived from an EMBL/GenBank/DDBJ whole genome shotgun (WGS) entry which is preliminary data.</text>
</comment>
<dbReference type="Proteomes" id="UP001429984">
    <property type="component" value="Unassembled WGS sequence"/>
</dbReference>
<sequence length="895" mass="98946">MSALPRQTRLSGLEPLQITPQSNFVNVGERTNVTGSAQFKKLILEGRFDEAVVVARQQVENGAQVIDVNMDEGLLDSEQAMVTFLNLIAAEPDIARVPVMVDSSKFSVIEAGLKCLQGKGIVNSISMKEGEAEFLRQARLVRRYGAAVVVMAFDEAGQADTIERKVDISTRAYRLLTESIGFPPEDIIFDPNVFAIATGIEEHNDYAVAFIEATRELKRRFPYSHVSGGVSNVSFSFRGNEPVRQAIHVVFLYHAIKAGMDMGIVNAGALPLYDDLDADLRERVEDVVLNRRSDATERLLEIADRYKGKKGEKKVEDLAWRDKPVRDRLSHSLVHGIDQYIETDTEEARAQSSRPLDVIEGALMDGMNVVGDLFGAGKMFLPQVVKSARVMKKAVAYLLPYIEAEKLRTGDAGKSNGKIVMATVKGDVHDIGKNIVGVVLACNNFEVVDLGVMVPAQTILDRAKAENADLIGLSGLITPSLEEMSHVAREMQRQGFAIPLLIGGATTSRAHTALKIDPHYKAPTVWVKDASRAVGVAQSLISNDLRTAFVAANDTDYAEIRERHKHRGDGKRLVSLEKARGQRFDGRWNEYVPPAPKQTGLQVFDDYPLAELVDYIDWTPFFNTWELAGKYPAILTDEVVGAQASELYRDARAMLAKIVSEKWLVAKAVFGMWPANSTGDDVVVETQGGATTLHFLRQQADKPVERPDFCLADFIAPKDSGREDWIGAFAVTAGIGIEPHVARFEADHDDYNAILLKALADRLAEALAERLHERVRKEFWGYAEAESLDNNALISESYRGIRPAPGYPACPEHSEKATLFRLLDAGNHAGMRLTESFAMYPAAAVSGYYFSHPDSQYFVVGRVSKEQVEDYARRKGVSLAQAERWLASNLDYDPD</sequence>
<evidence type="ECO:0000259" key="11">
    <source>
        <dbReference type="PROSITE" id="PS50974"/>
    </source>
</evidence>
<evidence type="ECO:0000259" key="12">
    <source>
        <dbReference type="PROSITE" id="PS51332"/>
    </source>
</evidence>
<dbReference type="InterPro" id="IPR003759">
    <property type="entry name" value="Cbl-bd_cap"/>
</dbReference>
<dbReference type="NCBIfam" id="TIGR02082">
    <property type="entry name" value="metH"/>
    <property type="match status" value="1"/>
</dbReference>
<comment type="cofactor">
    <cofactor evidence="9">
        <name>methylcob(III)alamin</name>
        <dbReference type="ChEBI" id="CHEBI:28115"/>
    </cofactor>
</comment>
<dbReference type="PANTHER" id="PTHR45833:SF1">
    <property type="entry name" value="METHIONINE SYNTHASE"/>
    <property type="match status" value="1"/>
</dbReference>
<dbReference type="Pfam" id="PF02607">
    <property type="entry name" value="B12-binding_2"/>
    <property type="match status" value="1"/>
</dbReference>
<dbReference type="NCBIfam" id="NF007024">
    <property type="entry name" value="PRK09490.1"/>
    <property type="match status" value="1"/>
</dbReference>
<dbReference type="InterPro" id="IPR036724">
    <property type="entry name" value="Cobalamin-bd_sf"/>
</dbReference>
<dbReference type="GO" id="GO:0008705">
    <property type="term" value="F:methionine synthase activity"/>
    <property type="evidence" value="ECO:0007669"/>
    <property type="project" value="UniProtKB-EC"/>
</dbReference>
<dbReference type="Gene3D" id="3.10.196.10">
    <property type="entry name" value="Vitamin B12-dependent methionine synthase, activation domain"/>
    <property type="match status" value="1"/>
</dbReference>
<dbReference type="InterPro" id="IPR000489">
    <property type="entry name" value="Pterin-binding_dom"/>
</dbReference>
<gene>
    <name evidence="14" type="primary">metH</name>
    <name evidence="14" type="ORF">IU514_11000</name>
</gene>
<dbReference type="InterPro" id="IPR011005">
    <property type="entry name" value="Dihydropteroate_synth-like_sf"/>
</dbReference>
<dbReference type="PROSITE" id="PS50972">
    <property type="entry name" value="PTERIN_BINDING"/>
    <property type="match status" value="1"/>
</dbReference>
<dbReference type="SUPFAM" id="SSF51717">
    <property type="entry name" value="Dihydropteroate synthetase-like"/>
    <property type="match status" value="1"/>
</dbReference>
<dbReference type="InterPro" id="IPR037010">
    <property type="entry name" value="VitB12-dep_Met_synth_activ_sf"/>
</dbReference>
<protein>
    <recommendedName>
        <fullName evidence="8 9">Methionine synthase</fullName>
        <ecNumber evidence="8 9">2.1.1.13</ecNumber>
    </recommendedName>
    <alternativeName>
        <fullName evidence="9">5-methyltetrahydrofolate--homocysteine methyltransferase</fullName>
    </alternativeName>
</protein>
<evidence type="ECO:0000256" key="9">
    <source>
        <dbReference type="PIRNR" id="PIRNR000381"/>
    </source>
</evidence>
<dbReference type="PROSITE" id="PS51337">
    <property type="entry name" value="B12_BINDING_NTER"/>
    <property type="match status" value="1"/>
</dbReference>
<dbReference type="EC" id="2.1.1.13" evidence="8 9"/>
<comment type="similarity">
    <text evidence="1">Belongs to the vitamin-B12 dependent methionine synthase family.</text>
</comment>
<dbReference type="InterPro" id="IPR036594">
    <property type="entry name" value="Meth_synthase_dom"/>
</dbReference>
<dbReference type="Gene3D" id="3.20.20.20">
    <property type="entry name" value="Dihydropteroate synthase-like"/>
    <property type="match status" value="1"/>
</dbReference>
<dbReference type="InterPro" id="IPR006158">
    <property type="entry name" value="Cobalamin-bd"/>
</dbReference>
<organism evidence="14 15">
    <name type="scientific">Lysobacter niastensis</name>
    <dbReference type="NCBI Taxonomy" id="380629"/>
    <lineage>
        <taxon>Bacteria</taxon>
        <taxon>Pseudomonadati</taxon>
        <taxon>Pseudomonadota</taxon>
        <taxon>Gammaproteobacteria</taxon>
        <taxon>Lysobacterales</taxon>
        <taxon>Lysobacteraceae</taxon>
        <taxon>Lysobacter</taxon>
    </lineage>
</organism>
<feature type="domain" description="B12-binding" evidence="12">
    <location>
        <begin position="416"/>
        <end position="551"/>
    </location>
</feature>
<comment type="function">
    <text evidence="9">Catalyzes the transfer of a methyl group from methyl-cobalamin to homocysteine, yielding enzyme-bound cob(I)alamin and methionine. Subsequently, remethylates the cofactor using methyltetrahydrofolate.</text>
</comment>
<dbReference type="InterPro" id="IPR033706">
    <property type="entry name" value="Met_synthase_B12-bd"/>
</dbReference>
<dbReference type="PROSITE" id="PS51332">
    <property type="entry name" value="B12_BINDING"/>
    <property type="match status" value="1"/>
</dbReference>
<dbReference type="Pfam" id="PF02965">
    <property type="entry name" value="Met_synt_B12"/>
    <property type="match status" value="1"/>
</dbReference>
<feature type="domain" description="AdoMet activation" evidence="11">
    <location>
        <begin position="567"/>
        <end position="895"/>
    </location>
</feature>
<dbReference type="SMART" id="SM01018">
    <property type="entry name" value="B12-binding_2"/>
    <property type="match status" value="1"/>
</dbReference>
<comment type="pathway">
    <text evidence="9">Amino-acid biosynthesis; L-methionine biosynthesis via de novo pathway; L-methionine from L-homocysteine (MetH route): step 1/1.</text>
</comment>
<dbReference type="RefSeq" id="WP_194931144.1">
    <property type="nucleotide sequence ID" value="NZ_JADLZT010000005.1"/>
</dbReference>
<name>A0ABS0B6A0_9GAMM</name>
<dbReference type="SUPFAM" id="SSF47644">
    <property type="entry name" value="Methionine synthase domain"/>
    <property type="match status" value="1"/>
</dbReference>
<reference evidence="14 15" key="1">
    <citation type="submission" date="2020-11" db="EMBL/GenBank/DDBJ databases">
        <title>Draft Genome Sequence and Secondary Metabolite Biosynthetic Potential of the Lysobacter niastensis Type strain DSM 18481.</title>
        <authorList>
            <person name="Turrini P."/>
            <person name="Artuso I."/>
            <person name="Tescari M."/>
            <person name="Lugli G.A."/>
            <person name="Frangipani E."/>
            <person name="Ventura M."/>
            <person name="Visca P."/>
        </authorList>
    </citation>
    <scope>NUCLEOTIDE SEQUENCE [LARGE SCALE GENOMIC DNA]</scope>
    <source>
        <strain evidence="14 15">DSM 18481</strain>
    </source>
</reference>
<dbReference type="CDD" id="cd02069">
    <property type="entry name" value="methionine_synthase_B12_BD"/>
    <property type="match status" value="1"/>
</dbReference>
<feature type="domain" description="B12-binding N-terminal" evidence="13">
    <location>
        <begin position="316"/>
        <end position="410"/>
    </location>
</feature>
<dbReference type="CDD" id="cd00740">
    <property type="entry name" value="MeTr"/>
    <property type="match status" value="1"/>
</dbReference>
<dbReference type="PROSITE" id="PS50974">
    <property type="entry name" value="ADOMET_ACTIVATION"/>
    <property type="match status" value="1"/>
</dbReference>
<dbReference type="SUPFAM" id="SSF56507">
    <property type="entry name" value="Methionine synthase activation domain-like"/>
    <property type="match status" value="1"/>
</dbReference>
<dbReference type="Gene3D" id="1.10.1240.10">
    <property type="entry name" value="Methionine synthase domain"/>
    <property type="match status" value="1"/>
</dbReference>
<evidence type="ECO:0000256" key="2">
    <source>
        <dbReference type="ARBA" id="ARBA00022603"/>
    </source>
</evidence>
<dbReference type="PIRSF" id="PIRSF000381">
    <property type="entry name" value="MetH"/>
    <property type="match status" value="1"/>
</dbReference>
<keyword evidence="9" id="KW-0949">S-adenosyl-L-methionine</keyword>
<evidence type="ECO:0000256" key="7">
    <source>
        <dbReference type="ARBA" id="ARBA00023285"/>
    </source>
</evidence>
<dbReference type="SUPFAM" id="SSF52242">
    <property type="entry name" value="Cobalamin (vitamin B12)-binding domain"/>
    <property type="match status" value="1"/>
</dbReference>
<evidence type="ECO:0000256" key="5">
    <source>
        <dbReference type="ARBA" id="ARBA00022723"/>
    </source>
</evidence>
<evidence type="ECO:0000256" key="6">
    <source>
        <dbReference type="ARBA" id="ARBA00022737"/>
    </source>
</evidence>
<keyword evidence="9" id="KW-0028">Amino-acid biosynthesis</keyword>
<dbReference type="Gene3D" id="3.40.50.280">
    <property type="entry name" value="Cobalamin-binding domain"/>
    <property type="match status" value="1"/>
</dbReference>
<keyword evidence="3 9" id="KW-0846">Cobalamin</keyword>
<dbReference type="PANTHER" id="PTHR45833">
    <property type="entry name" value="METHIONINE SYNTHASE"/>
    <property type="match status" value="1"/>
</dbReference>
<keyword evidence="9" id="KW-0862">Zinc</keyword>
<evidence type="ECO:0000313" key="15">
    <source>
        <dbReference type="Proteomes" id="UP001429984"/>
    </source>
</evidence>
<keyword evidence="9" id="KW-0486">Methionine biosynthesis</keyword>
<keyword evidence="2 9" id="KW-0489">Methyltransferase</keyword>
<evidence type="ECO:0000259" key="13">
    <source>
        <dbReference type="PROSITE" id="PS51337"/>
    </source>
</evidence>
<comment type="cofactor">
    <cofactor evidence="9">
        <name>Zn(2+)</name>
        <dbReference type="ChEBI" id="CHEBI:29105"/>
    </cofactor>
</comment>